<dbReference type="Gene3D" id="1.20.1280.50">
    <property type="match status" value="1"/>
</dbReference>
<dbReference type="InterPro" id="IPR006527">
    <property type="entry name" value="F-box-assoc_dom_typ1"/>
</dbReference>
<dbReference type="Pfam" id="PF07734">
    <property type="entry name" value="FBA_1"/>
    <property type="match status" value="1"/>
</dbReference>
<gene>
    <name evidence="2" type="ORF">ACH5RR_033478</name>
</gene>
<accession>A0ABD2YMF3</accession>
<evidence type="ECO:0000313" key="3">
    <source>
        <dbReference type="Proteomes" id="UP001630127"/>
    </source>
</evidence>
<keyword evidence="3" id="KW-1185">Reference proteome</keyword>
<dbReference type="InterPro" id="IPR036047">
    <property type="entry name" value="F-box-like_dom_sf"/>
</dbReference>
<sequence length="383" mass="43368">MSDYLPYLPQELITEILLRLPAKSVAKFRCVSKPWCSLLTSPHFIKSHLALQKSHDPENLILVSYYDHTLHTITLRPPTSSGSNQQDAVSRQISLLGCQEKWDSVIGSCHGLVLLETEDDNKFLINPTTLEIVEIPRFSSPVYPSVGGSMHGFGHDVLSDDYKIVTISYSYDFCFEQVTLCDYNYVDVYSVKKGTWRRIGNFPFEHGVAYPASGVFLNGVIHWMACEDFTECGGRTSLIAGFYLDHEVFKVIPPPSCLDKSNLVFIKLVVLGGCLGMFVRCSDDQLDVWVMKEYGVQESWTKFSINVVDEVDWFIPICLLRDEEIVLENGEKLITYNLKERTSKDMVVTDAPELFVDGTLPCTESLLSPSFYNHDEDQQIPEV</sequence>
<evidence type="ECO:0000259" key="1">
    <source>
        <dbReference type="PROSITE" id="PS50181"/>
    </source>
</evidence>
<dbReference type="EMBL" id="JBJUIK010000013">
    <property type="protein sequence ID" value="KAL3508096.1"/>
    <property type="molecule type" value="Genomic_DNA"/>
</dbReference>
<dbReference type="CDD" id="cd22157">
    <property type="entry name" value="F-box_AtFBW1-like"/>
    <property type="match status" value="1"/>
</dbReference>
<evidence type="ECO:0000313" key="2">
    <source>
        <dbReference type="EMBL" id="KAL3508096.1"/>
    </source>
</evidence>
<name>A0ABD2YMF3_9GENT</name>
<dbReference type="PROSITE" id="PS50181">
    <property type="entry name" value="FBOX"/>
    <property type="match status" value="1"/>
</dbReference>
<dbReference type="InterPro" id="IPR017451">
    <property type="entry name" value="F-box-assoc_interact_dom"/>
</dbReference>
<dbReference type="PANTHER" id="PTHR31672:SF13">
    <property type="entry name" value="F-BOX PROTEIN CPR30-LIKE"/>
    <property type="match status" value="1"/>
</dbReference>
<dbReference type="SUPFAM" id="SSF81383">
    <property type="entry name" value="F-box domain"/>
    <property type="match status" value="1"/>
</dbReference>
<dbReference type="Proteomes" id="UP001630127">
    <property type="component" value="Unassembled WGS sequence"/>
</dbReference>
<reference evidence="2 3" key="1">
    <citation type="submission" date="2024-11" db="EMBL/GenBank/DDBJ databases">
        <title>A near-complete genome assembly of Cinchona calisaya.</title>
        <authorList>
            <person name="Lian D.C."/>
            <person name="Zhao X.W."/>
            <person name="Wei L."/>
        </authorList>
    </citation>
    <scope>NUCLEOTIDE SEQUENCE [LARGE SCALE GENOMIC DNA]</scope>
    <source>
        <tissue evidence="2">Nenye</tissue>
    </source>
</reference>
<dbReference type="Pfam" id="PF00646">
    <property type="entry name" value="F-box"/>
    <property type="match status" value="1"/>
</dbReference>
<organism evidence="2 3">
    <name type="scientific">Cinchona calisaya</name>
    <dbReference type="NCBI Taxonomy" id="153742"/>
    <lineage>
        <taxon>Eukaryota</taxon>
        <taxon>Viridiplantae</taxon>
        <taxon>Streptophyta</taxon>
        <taxon>Embryophyta</taxon>
        <taxon>Tracheophyta</taxon>
        <taxon>Spermatophyta</taxon>
        <taxon>Magnoliopsida</taxon>
        <taxon>eudicotyledons</taxon>
        <taxon>Gunneridae</taxon>
        <taxon>Pentapetalae</taxon>
        <taxon>asterids</taxon>
        <taxon>lamiids</taxon>
        <taxon>Gentianales</taxon>
        <taxon>Rubiaceae</taxon>
        <taxon>Cinchonoideae</taxon>
        <taxon>Cinchoneae</taxon>
        <taxon>Cinchona</taxon>
    </lineage>
</organism>
<dbReference type="InterPro" id="IPR050796">
    <property type="entry name" value="SCF_F-box_component"/>
</dbReference>
<feature type="domain" description="F-box" evidence="1">
    <location>
        <begin position="2"/>
        <end position="48"/>
    </location>
</feature>
<dbReference type="SMART" id="SM00256">
    <property type="entry name" value="FBOX"/>
    <property type="match status" value="1"/>
</dbReference>
<comment type="caution">
    <text evidence="2">The sequence shown here is derived from an EMBL/GenBank/DDBJ whole genome shotgun (WGS) entry which is preliminary data.</text>
</comment>
<protein>
    <recommendedName>
        <fullName evidence="1">F-box domain-containing protein</fullName>
    </recommendedName>
</protein>
<dbReference type="AlphaFoldDB" id="A0ABD2YMF3"/>
<dbReference type="PANTHER" id="PTHR31672">
    <property type="entry name" value="BNACNNG10540D PROTEIN"/>
    <property type="match status" value="1"/>
</dbReference>
<proteinExistence type="predicted"/>
<dbReference type="InterPro" id="IPR001810">
    <property type="entry name" value="F-box_dom"/>
</dbReference>
<dbReference type="NCBIfam" id="TIGR01640">
    <property type="entry name" value="F_box_assoc_1"/>
    <property type="match status" value="1"/>
</dbReference>